<evidence type="ECO:0000313" key="2">
    <source>
        <dbReference type="EMBL" id="KAA9029369.1"/>
    </source>
</evidence>
<name>A0A5J5I1S2_9SPHN</name>
<evidence type="ECO:0000313" key="1">
    <source>
        <dbReference type="EMBL" id="KAA9015405.1"/>
    </source>
</evidence>
<evidence type="ECO:0000313" key="3">
    <source>
        <dbReference type="Proteomes" id="UP000325933"/>
    </source>
</evidence>
<keyword evidence="4" id="KW-1185">Reference proteome</keyword>
<protein>
    <submittedName>
        <fullName evidence="2">Uncharacterized protein</fullName>
    </submittedName>
</protein>
<proteinExistence type="predicted"/>
<gene>
    <name evidence="2" type="ORF">F4U95_12645</name>
    <name evidence="1" type="ORF">F4U96_14475</name>
</gene>
<organism evidence="2 3">
    <name type="scientific">Sphingobium limneticum</name>
    <dbReference type="NCBI Taxonomy" id="1007511"/>
    <lineage>
        <taxon>Bacteria</taxon>
        <taxon>Pseudomonadati</taxon>
        <taxon>Pseudomonadota</taxon>
        <taxon>Alphaproteobacteria</taxon>
        <taxon>Sphingomonadales</taxon>
        <taxon>Sphingomonadaceae</taxon>
        <taxon>Sphingobium</taxon>
    </lineage>
</organism>
<accession>A0A5J5I1S2</accession>
<dbReference type="EMBL" id="VYQB01000010">
    <property type="protein sequence ID" value="KAA9015405.1"/>
    <property type="molecule type" value="Genomic_DNA"/>
</dbReference>
<dbReference type="EMBL" id="VYQA01000008">
    <property type="protein sequence ID" value="KAA9029369.1"/>
    <property type="molecule type" value="Genomic_DNA"/>
</dbReference>
<reference evidence="3 4" key="1">
    <citation type="submission" date="2019-09" db="EMBL/GenBank/DDBJ databases">
        <authorList>
            <person name="Feng G."/>
        </authorList>
    </citation>
    <scope>NUCLEOTIDE SEQUENCE [LARGE SCALE GENOMIC DNA]</scope>
    <source>
        <strain evidence="2 3">KACC 19283</strain>
        <strain evidence="1 4">KACC 19284</strain>
    </source>
</reference>
<dbReference type="Proteomes" id="UP000325933">
    <property type="component" value="Unassembled WGS sequence"/>
</dbReference>
<sequence length="157" mass="17178">MIATILLAMVQTAPVPSRAWKERNQPDMPVLPPCEPGNGATLVHSIKALPDAVSAELARFFHDGYGMADVGEPFNSTDVVEGTVPQRRFIRAYHSGNYWVIWYEQGGIIHALQTIALHRERRPGQRPAFQMAPGTSFTGDLCIATKAIISGVRGINP</sequence>
<comment type="caution">
    <text evidence="2">The sequence shown here is derived from an EMBL/GenBank/DDBJ whole genome shotgun (WGS) entry which is preliminary data.</text>
</comment>
<dbReference type="RefSeq" id="WP_150425925.1">
    <property type="nucleotide sequence ID" value="NZ_VYQA01000008.1"/>
</dbReference>
<dbReference type="Proteomes" id="UP000326364">
    <property type="component" value="Unassembled WGS sequence"/>
</dbReference>
<evidence type="ECO:0000313" key="4">
    <source>
        <dbReference type="Proteomes" id="UP000326364"/>
    </source>
</evidence>
<dbReference type="AlphaFoldDB" id="A0A5J5I1S2"/>